<evidence type="ECO:0000313" key="1">
    <source>
        <dbReference type="Proteomes" id="UP000087171"/>
    </source>
</evidence>
<reference evidence="2" key="2">
    <citation type="submission" date="2025-08" db="UniProtKB">
        <authorList>
            <consortium name="RefSeq"/>
        </authorList>
    </citation>
    <scope>IDENTIFICATION</scope>
    <source>
        <tissue evidence="2">Etiolated seedlings</tissue>
    </source>
</reference>
<accession>A0A3Q7YGR7</accession>
<reference evidence="1" key="1">
    <citation type="journal article" date="2013" name="Nat. Biotechnol.">
        <title>Draft genome sequence of chickpea (Cicer arietinum) provides a resource for trait improvement.</title>
        <authorList>
            <person name="Varshney R.K."/>
            <person name="Song C."/>
            <person name="Saxena R.K."/>
            <person name="Azam S."/>
            <person name="Yu S."/>
            <person name="Sharpe A.G."/>
            <person name="Cannon S."/>
            <person name="Baek J."/>
            <person name="Rosen B.D."/>
            <person name="Tar'an B."/>
            <person name="Millan T."/>
            <person name="Zhang X."/>
            <person name="Ramsay L.D."/>
            <person name="Iwata A."/>
            <person name="Wang Y."/>
            <person name="Nelson W."/>
            <person name="Farmer A.D."/>
            <person name="Gaur P.M."/>
            <person name="Soderlund C."/>
            <person name="Penmetsa R.V."/>
            <person name="Xu C."/>
            <person name="Bharti A.K."/>
            <person name="He W."/>
            <person name="Winter P."/>
            <person name="Zhao S."/>
            <person name="Hane J.K."/>
            <person name="Carrasquilla-Garcia N."/>
            <person name="Condie J.A."/>
            <person name="Upadhyaya H.D."/>
            <person name="Luo M.C."/>
            <person name="Thudi M."/>
            <person name="Gowda C.L."/>
            <person name="Singh N.P."/>
            <person name="Lichtenzveig J."/>
            <person name="Gali K.K."/>
            <person name="Rubio J."/>
            <person name="Nadarajan N."/>
            <person name="Dolezel J."/>
            <person name="Bansal K.C."/>
            <person name="Xu X."/>
            <person name="Edwards D."/>
            <person name="Zhang G."/>
            <person name="Kahl G."/>
            <person name="Gil J."/>
            <person name="Singh K.B."/>
            <person name="Datta S.K."/>
            <person name="Jackson S.A."/>
            <person name="Wang J."/>
            <person name="Cook D.R."/>
        </authorList>
    </citation>
    <scope>NUCLEOTIDE SEQUENCE [LARGE SCALE GENOMIC DNA]</scope>
    <source>
        <strain evidence="1">cv. CDC Frontier</strain>
    </source>
</reference>
<protein>
    <submittedName>
        <fullName evidence="2">Uncharacterized protein LOC113787757</fullName>
    </submittedName>
</protein>
<gene>
    <name evidence="2" type="primary">LOC113787757</name>
</gene>
<sequence>MNYFLGFEVHQSDDEIFLNQEKYAREILRKFRMESCKSVPTDLVSNLKLLKEDETEKIDASIYISLIGSLLYLTSSIPNLMYATSLLLRFMQSPTNTHFVTTKRVLNILRALHRLDMALACSRGTQGNKKL</sequence>
<organism evidence="1 2">
    <name type="scientific">Cicer arietinum</name>
    <name type="common">Chickpea</name>
    <name type="synonym">Garbanzo</name>
    <dbReference type="NCBI Taxonomy" id="3827"/>
    <lineage>
        <taxon>Eukaryota</taxon>
        <taxon>Viridiplantae</taxon>
        <taxon>Streptophyta</taxon>
        <taxon>Embryophyta</taxon>
        <taxon>Tracheophyta</taxon>
        <taxon>Spermatophyta</taxon>
        <taxon>Magnoliopsida</taxon>
        <taxon>eudicotyledons</taxon>
        <taxon>Gunneridae</taxon>
        <taxon>Pentapetalae</taxon>
        <taxon>rosids</taxon>
        <taxon>fabids</taxon>
        <taxon>Fabales</taxon>
        <taxon>Fabaceae</taxon>
        <taxon>Papilionoideae</taxon>
        <taxon>50 kb inversion clade</taxon>
        <taxon>NPAAA clade</taxon>
        <taxon>Hologalegina</taxon>
        <taxon>IRL clade</taxon>
        <taxon>Cicereae</taxon>
        <taxon>Cicer</taxon>
    </lineage>
</organism>
<name>A0A3Q7YGR7_CICAR</name>
<dbReference type="RefSeq" id="XP_027192710.1">
    <property type="nucleotide sequence ID" value="XM_027336909.1"/>
</dbReference>
<dbReference type="AlphaFoldDB" id="A0A3Q7YGR7"/>
<dbReference type="Proteomes" id="UP000087171">
    <property type="component" value="Chromosome Ca7"/>
</dbReference>
<dbReference type="PANTHER" id="PTHR11439:SF502">
    <property type="entry name" value="SECRETED RXLR EFFECTOR PROTEIN 161-LIKE"/>
    <property type="match status" value="1"/>
</dbReference>
<evidence type="ECO:0000313" key="2">
    <source>
        <dbReference type="RefSeq" id="XP_027192710.1"/>
    </source>
</evidence>
<dbReference type="PaxDb" id="3827-XP_004511101.1"/>
<keyword evidence="1" id="KW-1185">Reference proteome</keyword>
<dbReference type="OrthoDB" id="413760at2759"/>
<proteinExistence type="predicted"/>
<dbReference type="PANTHER" id="PTHR11439">
    <property type="entry name" value="GAG-POL-RELATED RETROTRANSPOSON"/>
    <property type="match status" value="1"/>
</dbReference>
<dbReference type="STRING" id="3827.A0A3Q7YGR7"/>